<dbReference type="Pfam" id="PF04100">
    <property type="entry name" value="Vps53_N"/>
    <property type="match status" value="2"/>
</dbReference>
<proteinExistence type="predicted"/>
<keyword evidence="4" id="KW-1185">Reference proteome</keyword>
<evidence type="ECO:0000313" key="3">
    <source>
        <dbReference type="EMBL" id="KAA0148111.1"/>
    </source>
</evidence>
<dbReference type="GO" id="GO:0000938">
    <property type="term" value="C:GARP complex"/>
    <property type="evidence" value="ECO:0007669"/>
    <property type="project" value="InterPro"/>
</dbReference>
<feature type="domain" description="Vps53 N-terminal" evidence="2">
    <location>
        <begin position="67"/>
        <end position="253"/>
    </location>
</feature>
<protein>
    <recommendedName>
        <fullName evidence="2">Vps53 N-terminal domain-containing protein</fullName>
    </recommendedName>
</protein>
<dbReference type="AlphaFoldDB" id="A0A5A8C8B9"/>
<dbReference type="GO" id="GO:0005829">
    <property type="term" value="C:cytosol"/>
    <property type="evidence" value="ECO:0007669"/>
    <property type="project" value="GOC"/>
</dbReference>
<evidence type="ECO:0000256" key="1">
    <source>
        <dbReference type="SAM" id="MobiDB-lite"/>
    </source>
</evidence>
<organism evidence="3 4">
    <name type="scientific">Cafeteria roenbergensis</name>
    <name type="common">Marine flagellate</name>
    <dbReference type="NCBI Taxonomy" id="33653"/>
    <lineage>
        <taxon>Eukaryota</taxon>
        <taxon>Sar</taxon>
        <taxon>Stramenopiles</taxon>
        <taxon>Bigyra</taxon>
        <taxon>Opalozoa</taxon>
        <taxon>Bicosoecida</taxon>
        <taxon>Cafeteriaceae</taxon>
        <taxon>Cafeteria</taxon>
    </lineage>
</organism>
<dbReference type="Proteomes" id="UP000323011">
    <property type="component" value="Unassembled WGS sequence"/>
</dbReference>
<name>A0A5A8C8B9_CAFRO</name>
<dbReference type="PANTHER" id="PTHR12820:SF0">
    <property type="entry name" value="VACUOLAR PROTEIN SORTING-ASSOCIATED PROTEIN 53 HOMOLOG"/>
    <property type="match status" value="1"/>
</dbReference>
<comment type="caution">
    <text evidence="3">The sequence shown here is derived from an EMBL/GenBank/DDBJ whole genome shotgun (WGS) entry which is preliminary data.</text>
</comment>
<evidence type="ECO:0000259" key="2">
    <source>
        <dbReference type="Pfam" id="PF04100"/>
    </source>
</evidence>
<reference evidence="3 4" key="1">
    <citation type="submission" date="2019-07" db="EMBL/GenBank/DDBJ databases">
        <title>Genomes of Cafeteria roenbergensis.</title>
        <authorList>
            <person name="Fischer M.G."/>
            <person name="Hackl T."/>
            <person name="Roman M."/>
        </authorList>
    </citation>
    <scope>NUCLEOTIDE SEQUENCE [LARGE SCALE GENOMIC DNA]</scope>
    <source>
        <strain evidence="3 4">BVI</strain>
    </source>
</reference>
<dbReference type="OMA" id="QQFYHTI"/>
<dbReference type="InterPro" id="IPR007234">
    <property type="entry name" value="Vps53_N"/>
</dbReference>
<dbReference type="GO" id="GO:0042147">
    <property type="term" value="P:retrograde transport, endosome to Golgi"/>
    <property type="evidence" value="ECO:0007669"/>
    <property type="project" value="InterPro"/>
</dbReference>
<dbReference type="EMBL" id="VLTN01000057">
    <property type="protein sequence ID" value="KAA0148111.1"/>
    <property type="molecule type" value="Genomic_DNA"/>
</dbReference>
<accession>A0A5A8C8B9</accession>
<dbReference type="PANTHER" id="PTHR12820">
    <property type="entry name" value="VACUOLAR SORTING PROTEIN 53"/>
    <property type="match status" value="1"/>
</dbReference>
<feature type="region of interest" description="Disordered" evidence="1">
    <location>
        <begin position="496"/>
        <end position="527"/>
    </location>
</feature>
<evidence type="ECO:0000313" key="4">
    <source>
        <dbReference type="Proteomes" id="UP000323011"/>
    </source>
</evidence>
<gene>
    <name evidence="3" type="ORF">FNF29_06906</name>
</gene>
<feature type="domain" description="Vps53 N-terminal" evidence="2">
    <location>
        <begin position="299"/>
        <end position="444"/>
    </location>
</feature>
<sequence>MALAALENHAIELSDDVEEVLRLIAASPGNDGGAVLGDLGPEFRLIESRSGAAAARADPMAELDVADFDPVEYLNKHFPDEASLAGGRLEATLRQWDYEVRRLDEQALDAVRAQAVAGAHAAKDVDHARASVLDLFDKVGEIKRRADDAERMADEICRDIRDLDTAKTHLASTLAGVKNLQLLCTSVAQLQRAVAERQYAGAGQLLSLVRQLIGVSFARYHKSPVIAALADAETAVRSRLRELMAEQFEVLTEEGSGAALYGSAGGTGGGSSGGADGDGDGDGDGDVDVVVGADAAKAAVKRLADACEVVDALGGQCLADRVAAMVRKFLRPYSQAFGGDNAKGDGPGALANADRRFAWFRRTLREFESRYGPVLPSRWQVPRRLCNAFVDMTRADFEAELAAYDPPDSAPPEALLRALQRSIEFEAQMARRFEAKPPSADQSADGGTASASSAAAASAAAAGAAASGAGGGGLAGAVLAAASAAGHDTSAHRLAGAGDDYDDVDDDDDGSAADVLDESAPLVNADGEVVEPMSAEGIRLKYRRRKEWAEQAEQRRQARADKKARRRFLKQLGGSAGGGGAVRDVGLDAAGLGLMTALPALPPLKRRLASAFEPNMGSYVRLEASRLDDVITSAAKNPDADSAATFGDEDDDMSGSAGMAGSAGSLALFASSTRLFVQLRGAVERCCQLSRGQTLFAVFKASRSALERYAAVLEGRLPKPQRGGSALGALPARTEADVERAVTYSTPATIDEAAIATVRRLCLVVNTAEFCGESAPQLAELVIGRADAEFAEHVSADAIEDRFFEVAAQAVRALAAWTWSAVDRDLVDMVRTDWFRVVDIGDQSPFVGSIDRKLCAIFPVVRQLLGGGYFRQFCDHFVRGFAHRFMSALYKPRSCIGEVGAQQLLLDTQTLRVVLLQAPLALTEEEADAETQLPPAPSSYVRFVKAELPRAELLLKLVGTPPEALPANVRAMWPRASRADLERVMTLKGMPRKAMLPVVAELGLDGAATPGAAGPAAGRPGNPFASPATPAGGAAGAVVGVPPSAAAAGAGMGAALSAMGKGISGAVGGFAKFGRGGGTPTGRP</sequence>
<feature type="compositionally biased region" description="Acidic residues" evidence="1">
    <location>
        <begin position="499"/>
        <end position="517"/>
    </location>
</feature>
<dbReference type="InterPro" id="IPR039766">
    <property type="entry name" value="Vps53"/>
</dbReference>